<keyword evidence="3" id="KW-0378">Hydrolase</keyword>
<feature type="domain" description="Sialate O-acetylesterase" evidence="4">
    <location>
        <begin position="55"/>
        <end position="211"/>
    </location>
</feature>
<dbReference type="KEGG" id="aht:ANTHELSMS3_03643"/>
<keyword evidence="2" id="KW-0964">Secreted</keyword>
<dbReference type="InterPro" id="IPR036514">
    <property type="entry name" value="SGNH_hydro_sf"/>
</dbReference>
<dbReference type="Pfam" id="PF03629">
    <property type="entry name" value="SASA"/>
    <property type="match status" value="1"/>
</dbReference>
<dbReference type="Gene3D" id="1.10.3130.20">
    <property type="entry name" value="Phycobilisome linker domain"/>
    <property type="match status" value="1"/>
</dbReference>
<dbReference type="InterPro" id="IPR050557">
    <property type="entry name" value="RTX_toxin/Mannuronan_C5-epim"/>
</dbReference>
<evidence type="ECO:0000259" key="4">
    <source>
        <dbReference type="Pfam" id="PF03629"/>
    </source>
</evidence>
<name>A0A222E7V7_9RHOB</name>
<reference evidence="6 7" key="1">
    <citation type="submission" date="2017-07" db="EMBL/GenBank/DDBJ databases">
        <title>Genome Sequence of Antarctobacter heliothermus Strain SMS3 Isolated from a culture of the Diatom Skeletonema marinoi.</title>
        <authorList>
            <person name="Topel M."/>
            <person name="Pinder M.I.M."/>
            <person name="Johansson O.N."/>
            <person name="Kourtchenko O."/>
            <person name="Godhe A."/>
            <person name="Clarke A.K."/>
        </authorList>
    </citation>
    <scope>NUCLEOTIDE SEQUENCE [LARGE SCALE GENOMIC DNA]</scope>
    <source>
        <strain evidence="6 7">SMS3</strain>
    </source>
</reference>
<proteinExistence type="predicted"/>
<dbReference type="SUPFAM" id="SSF52266">
    <property type="entry name" value="SGNH hydrolase"/>
    <property type="match status" value="1"/>
</dbReference>
<feature type="domain" description="DUF4214" evidence="5">
    <location>
        <begin position="499"/>
        <end position="565"/>
    </location>
</feature>
<keyword evidence="7" id="KW-1185">Reference proteome</keyword>
<dbReference type="InterPro" id="IPR038255">
    <property type="entry name" value="PBS_linker_sf"/>
</dbReference>
<organism evidence="6 7">
    <name type="scientific">Antarctobacter heliothermus</name>
    <dbReference type="NCBI Taxonomy" id="74033"/>
    <lineage>
        <taxon>Bacteria</taxon>
        <taxon>Pseudomonadati</taxon>
        <taxon>Pseudomonadota</taxon>
        <taxon>Alphaproteobacteria</taxon>
        <taxon>Rhodobacterales</taxon>
        <taxon>Roseobacteraceae</taxon>
        <taxon>Antarctobacter</taxon>
    </lineage>
</organism>
<dbReference type="InterPro" id="IPR018511">
    <property type="entry name" value="Hemolysin-typ_Ca-bd_CS"/>
</dbReference>
<sequence>MGTPIIVLAGQSNAGRIAGEVQDALDATYGAGKYILVRAYSSGAPLTSARDGKTDWQTPGEMRAVIVDETVAALRATPDGYVAGVIWVQGEGDTDESGTPGDYAPDFHALMSEFRAEVASDMGNRLTGVEDAPIVISGLSDYAPAAPERQFWDAIQAELIGLGADNAGIVTVQPDLVLTAAGIAPAQMFTDGLHYSDAASVALADNLVSALVQMDTQGGEGGANTQGTSGADRLVGTSGNDIFIVDHSGDTIVEADNAGIDLVRASVSFALRDYGMSLENLTLLGNADLSGTGNGADNILTGNSGNNALNGAWGDDVIYGMAGDDTLQDTNGTDTLIGGTGDDVYFVDDANDVVIEYKGQGHDLINSSVSYRLWADAPEVEDLILTGSDNIDGAGNGYDNHIIGNAGANFLDGARGRDLLEGGGGADTLLGQTGADTLLGQDGDDVLYGDHEDGASTTYAGQAFRLYQATLARAPDANGYGFWTEQLADGANYFNVITGFVQSPEFQATYGSLSDDAFVEMLYNNVLDRASDANGKAVWQAYLDDGATREFVVSHFAESPEFQRMMEQDLEAWTRALGPDDVLDPGAGDSTLSGGDLSDTFVFRPSSDGTHIITDFEAWDVLDLVAFGYADANAARSKFYQQGDDLIFDDEGVTIVLQDATMDALSDQGLMI</sequence>
<dbReference type="PROSITE" id="PS00330">
    <property type="entry name" value="HEMOLYSIN_CALCIUM"/>
    <property type="match status" value="1"/>
</dbReference>
<evidence type="ECO:0000256" key="3">
    <source>
        <dbReference type="ARBA" id="ARBA00022801"/>
    </source>
</evidence>
<dbReference type="Gene3D" id="3.40.50.1110">
    <property type="entry name" value="SGNH hydrolase"/>
    <property type="match status" value="1"/>
</dbReference>
<dbReference type="InterPro" id="IPR001343">
    <property type="entry name" value="Hemolysn_Ca-bd"/>
</dbReference>
<dbReference type="AlphaFoldDB" id="A0A222E7V7"/>
<dbReference type="GO" id="GO:0005509">
    <property type="term" value="F:calcium ion binding"/>
    <property type="evidence" value="ECO:0007669"/>
    <property type="project" value="InterPro"/>
</dbReference>
<dbReference type="EMBL" id="CP022540">
    <property type="protein sequence ID" value="ASP22266.1"/>
    <property type="molecule type" value="Genomic_DNA"/>
</dbReference>
<dbReference type="Gene3D" id="2.150.10.10">
    <property type="entry name" value="Serralysin-like metalloprotease, C-terminal"/>
    <property type="match status" value="3"/>
</dbReference>
<dbReference type="SUPFAM" id="SSF51120">
    <property type="entry name" value="beta-Roll"/>
    <property type="match status" value="3"/>
</dbReference>
<evidence type="ECO:0000259" key="5">
    <source>
        <dbReference type="Pfam" id="PF13946"/>
    </source>
</evidence>
<dbReference type="OrthoDB" id="8479154at2"/>
<dbReference type="GO" id="GO:0016788">
    <property type="term" value="F:hydrolase activity, acting on ester bonds"/>
    <property type="evidence" value="ECO:0007669"/>
    <property type="project" value="UniProtKB-ARBA"/>
</dbReference>
<dbReference type="Pfam" id="PF13946">
    <property type="entry name" value="DUF4214"/>
    <property type="match status" value="1"/>
</dbReference>
<gene>
    <name evidence="6" type="ORF">ANTHELSMS3_03643</name>
</gene>
<dbReference type="InterPro" id="IPR011049">
    <property type="entry name" value="Serralysin-like_metalloprot_C"/>
</dbReference>
<evidence type="ECO:0000256" key="2">
    <source>
        <dbReference type="ARBA" id="ARBA00022525"/>
    </source>
</evidence>
<comment type="subcellular location">
    <subcellularLocation>
        <location evidence="1">Secreted</location>
    </subcellularLocation>
</comment>
<dbReference type="InterPro" id="IPR005181">
    <property type="entry name" value="SASA"/>
</dbReference>
<dbReference type="PANTHER" id="PTHR38340:SF1">
    <property type="entry name" value="S-LAYER PROTEIN"/>
    <property type="match status" value="1"/>
</dbReference>
<dbReference type="GO" id="GO:0005576">
    <property type="term" value="C:extracellular region"/>
    <property type="evidence" value="ECO:0007669"/>
    <property type="project" value="UniProtKB-SubCell"/>
</dbReference>
<evidence type="ECO:0000313" key="6">
    <source>
        <dbReference type="EMBL" id="ASP22266.1"/>
    </source>
</evidence>
<dbReference type="Proteomes" id="UP000203589">
    <property type="component" value="Chromosome"/>
</dbReference>
<dbReference type="InterPro" id="IPR025282">
    <property type="entry name" value="DUF4214"/>
</dbReference>
<evidence type="ECO:0000256" key="1">
    <source>
        <dbReference type="ARBA" id="ARBA00004613"/>
    </source>
</evidence>
<dbReference type="RefSeq" id="WP_157733562.1">
    <property type="nucleotide sequence ID" value="NZ_CP022540.1"/>
</dbReference>
<dbReference type="Pfam" id="PF00353">
    <property type="entry name" value="HemolysinCabind"/>
    <property type="match status" value="4"/>
</dbReference>
<dbReference type="PRINTS" id="PR00313">
    <property type="entry name" value="CABNDNGRPT"/>
</dbReference>
<dbReference type="PANTHER" id="PTHR38340">
    <property type="entry name" value="S-LAYER PROTEIN"/>
    <property type="match status" value="1"/>
</dbReference>
<protein>
    <submittedName>
        <fullName evidence="6">Bifunctional hemolysin/adenylate cyclase</fullName>
    </submittedName>
</protein>
<accession>A0A222E7V7</accession>
<evidence type="ECO:0000313" key="7">
    <source>
        <dbReference type="Proteomes" id="UP000203589"/>
    </source>
</evidence>